<dbReference type="OrthoDB" id="9854896at2"/>
<dbReference type="Gene3D" id="2.50.20.10">
    <property type="entry name" value="Lipoprotein localisation LolA/LolB/LppX"/>
    <property type="match status" value="1"/>
</dbReference>
<accession>A0A518BY52</accession>
<evidence type="ECO:0008006" key="5">
    <source>
        <dbReference type="Google" id="ProtNLM"/>
    </source>
</evidence>
<keyword evidence="2" id="KW-0732">Signal</keyword>
<keyword evidence="4" id="KW-1185">Reference proteome</keyword>
<dbReference type="AlphaFoldDB" id="A0A518BY52"/>
<dbReference type="RefSeq" id="WP_145446099.1">
    <property type="nucleotide sequence ID" value="NZ_CP036280.1"/>
</dbReference>
<gene>
    <name evidence="3" type="ORF">Pan265_17640</name>
</gene>
<dbReference type="InterPro" id="IPR004564">
    <property type="entry name" value="OM_lipoprot_carrier_LolA-like"/>
</dbReference>
<dbReference type="Proteomes" id="UP000320386">
    <property type="component" value="Chromosome"/>
</dbReference>
<feature type="signal peptide" evidence="2">
    <location>
        <begin position="1"/>
        <end position="19"/>
    </location>
</feature>
<feature type="region of interest" description="Disordered" evidence="1">
    <location>
        <begin position="226"/>
        <end position="252"/>
    </location>
</feature>
<evidence type="ECO:0000313" key="3">
    <source>
        <dbReference type="EMBL" id="QDU71905.1"/>
    </source>
</evidence>
<evidence type="ECO:0000256" key="1">
    <source>
        <dbReference type="SAM" id="MobiDB-lite"/>
    </source>
</evidence>
<feature type="compositionally biased region" description="Basic and acidic residues" evidence="1">
    <location>
        <begin position="240"/>
        <end position="252"/>
    </location>
</feature>
<proteinExistence type="predicted"/>
<dbReference type="KEGG" id="mcad:Pan265_17640"/>
<feature type="chain" id="PRO_5021790243" description="Outer membrane lipoprotein carrier protein LolA" evidence="2">
    <location>
        <begin position="20"/>
        <end position="252"/>
    </location>
</feature>
<organism evidence="3 4">
    <name type="scientific">Mucisphaera calidilacus</name>
    <dbReference type="NCBI Taxonomy" id="2527982"/>
    <lineage>
        <taxon>Bacteria</taxon>
        <taxon>Pseudomonadati</taxon>
        <taxon>Planctomycetota</taxon>
        <taxon>Phycisphaerae</taxon>
        <taxon>Phycisphaerales</taxon>
        <taxon>Phycisphaeraceae</taxon>
        <taxon>Mucisphaera</taxon>
    </lineage>
</organism>
<evidence type="ECO:0000313" key="4">
    <source>
        <dbReference type="Proteomes" id="UP000320386"/>
    </source>
</evidence>
<sequence precursor="true">MRTLIALIVTLLLAVSSHAQDQTDLSPEAATLLQRVEQAADNLKSLRARLRYDRIQGLLGDEQRRFGELRYAAGPPGRFAVHFEYLIVEDRRDRQNRWYIFDGRYLAEKLEDEKLFIRREVVAEDQDAAEADPLRFGSGPFSLPLNLRKDEVDARFVVAAIPPDPDDPENTFHLQLTPRPHMDIEQTQIDLWYDNKTALPRRVRTLDNSENESIIDLLRVTTNEKVREADFSTDPPARGYRVEEHHLESKPQ</sequence>
<dbReference type="EMBL" id="CP036280">
    <property type="protein sequence ID" value="QDU71905.1"/>
    <property type="molecule type" value="Genomic_DNA"/>
</dbReference>
<reference evidence="3 4" key="1">
    <citation type="submission" date="2019-02" db="EMBL/GenBank/DDBJ databases">
        <title>Deep-cultivation of Planctomycetes and their phenomic and genomic characterization uncovers novel biology.</title>
        <authorList>
            <person name="Wiegand S."/>
            <person name="Jogler M."/>
            <person name="Boedeker C."/>
            <person name="Pinto D."/>
            <person name="Vollmers J."/>
            <person name="Rivas-Marin E."/>
            <person name="Kohn T."/>
            <person name="Peeters S.H."/>
            <person name="Heuer A."/>
            <person name="Rast P."/>
            <person name="Oberbeckmann S."/>
            <person name="Bunk B."/>
            <person name="Jeske O."/>
            <person name="Meyerdierks A."/>
            <person name="Storesund J.E."/>
            <person name="Kallscheuer N."/>
            <person name="Luecker S."/>
            <person name="Lage O.M."/>
            <person name="Pohl T."/>
            <person name="Merkel B.J."/>
            <person name="Hornburger P."/>
            <person name="Mueller R.-W."/>
            <person name="Bruemmer F."/>
            <person name="Labrenz M."/>
            <person name="Spormann A.M."/>
            <person name="Op den Camp H."/>
            <person name="Overmann J."/>
            <person name="Amann R."/>
            <person name="Jetten M.S.M."/>
            <person name="Mascher T."/>
            <person name="Medema M.H."/>
            <person name="Devos D.P."/>
            <person name="Kaster A.-K."/>
            <person name="Ovreas L."/>
            <person name="Rohde M."/>
            <person name="Galperin M.Y."/>
            <person name="Jogler C."/>
        </authorList>
    </citation>
    <scope>NUCLEOTIDE SEQUENCE [LARGE SCALE GENOMIC DNA]</scope>
    <source>
        <strain evidence="3 4">Pan265</strain>
    </source>
</reference>
<evidence type="ECO:0000256" key="2">
    <source>
        <dbReference type="SAM" id="SignalP"/>
    </source>
</evidence>
<protein>
    <recommendedName>
        <fullName evidence="5">Outer membrane lipoprotein carrier protein LolA</fullName>
    </recommendedName>
</protein>
<name>A0A518BY52_9BACT</name>
<dbReference type="CDD" id="cd16325">
    <property type="entry name" value="LolA"/>
    <property type="match status" value="1"/>
</dbReference>